<dbReference type="EMBL" id="EQ999975">
    <property type="protein sequence ID" value="OAT00595.1"/>
    <property type="molecule type" value="Genomic_DNA"/>
</dbReference>
<dbReference type="GeneID" id="69031587"/>
<evidence type="ECO:0000256" key="1">
    <source>
        <dbReference type="SAM" id="MobiDB-lite"/>
    </source>
</evidence>
<evidence type="ECO:0000313" key="2">
    <source>
        <dbReference type="EMBL" id="OAT00595.1"/>
    </source>
</evidence>
<accession>A0ABX2VTT0</accession>
<protein>
    <submittedName>
        <fullName evidence="2">Uncharacterized protein</fullName>
    </submittedName>
</protein>
<feature type="region of interest" description="Disordered" evidence="1">
    <location>
        <begin position="1"/>
        <end position="23"/>
    </location>
</feature>
<dbReference type="Proteomes" id="UP000002039">
    <property type="component" value="Unassembled WGS sequence"/>
</dbReference>
<organism evidence="2 3">
    <name type="scientific">Ajellomyces dermatitidis (strain ER-3 / ATCC MYA-2586)</name>
    <name type="common">Blastomyces dermatitidis</name>
    <dbReference type="NCBI Taxonomy" id="559297"/>
    <lineage>
        <taxon>Eukaryota</taxon>
        <taxon>Fungi</taxon>
        <taxon>Dikarya</taxon>
        <taxon>Ascomycota</taxon>
        <taxon>Pezizomycotina</taxon>
        <taxon>Eurotiomycetes</taxon>
        <taxon>Eurotiomycetidae</taxon>
        <taxon>Onygenales</taxon>
        <taxon>Ajellomycetaceae</taxon>
        <taxon>Blastomyces</taxon>
    </lineage>
</organism>
<dbReference type="RefSeq" id="XP_045280322.1">
    <property type="nucleotide sequence ID" value="XM_045425894.1"/>
</dbReference>
<evidence type="ECO:0000313" key="3">
    <source>
        <dbReference type="Proteomes" id="UP000002039"/>
    </source>
</evidence>
<sequence length="68" mass="7823">MDIQKSLSNNGGQQPVVKQEDIPPGAYEYQFQGIEHMERVIKSHMDLLDDENNKMKGKERGRARLHVS</sequence>
<gene>
    <name evidence="2" type="ORF">BDCG_16695</name>
</gene>
<reference evidence="3" key="1">
    <citation type="journal article" date="2015" name="PLoS Genet.">
        <title>The dynamic genome and transcriptome of the human fungal pathogen Blastomyces and close relative Emmonsia.</title>
        <authorList>
            <person name="Munoz J.F."/>
            <person name="Gauthier G.M."/>
            <person name="Desjardins C.A."/>
            <person name="Gallo J.E."/>
            <person name="Holder J."/>
            <person name="Sullivan T.D."/>
            <person name="Marty A.J."/>
            <person name="Carmen J.C."/>
            <person name="Chen Z."/>
            <person name="Ding L."/>
            <person name="Gujja S."/>
            <person name="Magrini V."/>
            <person name="Misas E."/>
            <person name="Mitreva M."/>
            <person name="Priest M."/>
            <person name="Saif S."/>
            <person name="Whiston E.A."/>
            <person name="Young S."/>
            <person name="Zeng Q."/>
            <person name="Goldman W.E."/>
            <person name="Mardis E.R."/>
            <person name="Taylor J.W."/>
            <person name="McEwen J.G."/>
            <person name="Clay O.K."/>
            <person name="Klein B.S."/>
            <person name="Cuomo C.A."/>
        </authorList>
    </citation>
    <scope>NUCLEOTIDE SEQUENCE [LARGE SCALE GENOMIC DNA]</scope>
    <source>
        <strain evidence="3">ER-3 / ATCC MYA-2586</strain>
    </source>
</reference>
<name>A0ABX2VTT0_AJEDR</name>
<proteinExistence type="predicted"/>
<feature type="compositionally biased region" description="Polar residues" evidence="1">
    <location>
        <begin position="1"/>
        <end position="13"/>
    </location>
</feature>
<keyword evidence="3" id="KW-1185">Reference proteome</keyword>